<proteinExistence type="predicted"/>
<sequence length="577" mass="65343">MDPDIMQRGGSKQKAAKLAAKVQPPIPEPSKLATHLLRSFGWGRMSLPQVQLVAALVEEDVPREHLKPQIRLLASLGNRGQYPANLRRDLLRHTKMPSFSSTSVFVPIKKSVRTSIPFLDPYEVFRTIQLDHPRVFKECICRSASEVADFWQHVGSHPAVRHHPVKSITGYEFRAIPLVLHGDGVPIDSKDRSCAFISWRSLLSSQTSSKLAHVLITAVWTEQIVVSPCGNTVASIWGHVVRAFERAFEEGKRNSEFFPVLLFLTGDLEWYNTSHNLPRWNSNYPCGHCGINKNQMFEYKNVPEVPVDPWQLPRRSCCPLLRQLVSPSGVIPDWMHSKHLGFDQRLAGAVLWYLCWKILPGGIEQNLDEVLLQMKAYWRQHKGNGINSLTQTMVLADPQDVHCRRGYPRLKAKAAETKGVIAALASICQQHLQHDNVEQEQIALAVNFSRDLDEMADGIQGWKPTKDVADRMMLTAVCLFQCMTCLNKSFLSQGHLAFQLTFKTHWFLHGLQLARHLSPKLTSTYSGEDYMSKCKGLLKTCTRSRSMLTSLHRFMQQYSDAMSIELAEILEQPGPPL</sequence>
<reference evidence="1 2" key="1">
    <citation type="submission" date="2016-02" db="EMBL/GenBank/DDBJ databases">
        <title>Genome analysis of coral dinoflagellate symbionts highlights evolutionary adaptations to a symbiotic lifestyle.</title>
        <authorList>
            <person name="Aranda M."/>
            <person name="Li Y."/>
            <person name="Liew Y.J."/>
            <person name="Baumgarten S."/>
            <person name="Simakov O."/>
            <person name="Wilson M."/>
            <person name="Piel J."/>
            <person name="Ashoor H."/>
            <person name="Bougouffa S."/>
            <person name="Bajic V.B."/>
            <person name="Ryu T."/>
            <person name="Ravasi T."/>
            <person name="Bayer T."/>
            <person name="Micklem G."/>
            <person name="Kim H."/>
            <person name="Bhak J."/>
            <person name="Lajeunesse T.C."/>
            <person name="Voolstra C.R."/>
        </authorList>
    </citation>
    <scope>NUCLEOTIDE SEQUENCE [LARGE SCALE GENOMIC DNA]</scope>
    <source>
        <strain evidence="1 2">CCMP2467</strain>
    </source>
</reference>
<accession>A0A1Q9D7Y4</accession>
<dbReference type="OrthoDB" id="408549at2759"/>
<evidence type="ECO:0000313" key="1">
    <source>
        <dbReference type="EMBL" id="OLP91246.1"/>
    </source>
</evidence>
<keyword evidence="2" id="KW-1185">Reference proteome</keyword>
<evidence type="ECO:0000313" key="2">
    <source>
        <dbReference type="Proteomes" id="UP000186817"/>
    </source>
</evidence>
<protein>
    <submittedName>
        <fullName evidence="1">Uncharacterized protein</fullName>
    </submittedName>
</protein>
<dbReference type="Proteomes" id="UP000186817">
    <property type="component" value="Unassembled WGS sequence"/>
</dbReference>
<gene>
    <name evidence="1" type="ORF">AK812_SmicGene27074</name>
</gene>
<organism evidence="1 2">
    <name type="scientific">Symbiodinium microadriaticum</name>
    <name type="common">Dinoflagellate</name>
    <name type="synonym">Zooxanthella microadriatica</name>
    <dbReference type="NCBI Taxonomy" id="2951"/>
    <lineage>
        <taxon>Eukaryota</taxon>
        <taxon>Sar</taxon>
        <taxon>Alveolata</taxon>
        <taxon>Dinophyceae</taxon>
        <taxon>Suessiales</taxon>
        <taxon>Symbiodiniaceae</taxon>
        <taxon>Symbiodinium</taxon>
    </lineage>
</organism>
<comment type="caution">
    <text evidence="1">The sequence shown here is derived from an EMBL/GenBank/DDBJ whole genome shotgun (WGS) entry which is preliminary data.</text>
</comment>
<dbReference type="AlphaFoldDB" id="A0A1Q9D7Y4"/>
<name>A0A1Q9D7Y4_SYMMI</name>
<dbReference type="EMBL" id="LSRX01000674">
    <property type="protein sequence ID" value="OLP91246.1"/>
    <property type="molecule type" value="Genomic_DNA"/>
</dbReference>